<dbReference type="Pfam" id="PF00575">
    <property type="entry name" value="S1"/>
    <property type="match status" value="1"/>
</dbReference>
<evidence type="ECO:0000256" key="1">
    <source>
        <dbReference type="PROSITE-ProRule" id="PRU00546"/>
    </source>
</evidence>
<dbReference type="EMBL" id="CP001787">
    <property type="protein sequence ID" value="ACX73393.1"/>
    <property type="molecule type" value="Genomic_DNA"/>
</dbReference>
<dbReference type="Pfam" id="PF01368">
    <property type="entry name" value="DHH"/>
    <property type="match status" value="1"/>
</dbReference>
<dbReference type="GO" id="GO:0008270">
    <property type="term" value="F:zinc ion binding"/>
    <property type="evidence" value="ECO:0007669"/>
    <property type="project" value="UniProtKB-KW"/>
</dbReference>
<dbReference type="InterPro" id="IPR001667">
    <property type="entry name" value="DDH_dom"/>
</dbReference>
<dbReference type="SUPFAM" id="SSF64182">
    <property type="entry name" value="DHH phosphoesterases"/>
    <property type="match status" value="1"/>
</dbReference>
<feature type="zinc finger region" description="CR-type" evidence="1">
    <location>
        <begin position="1"/>
        <end position="84"/>
    </location>
</feature>
<dbReference type="GO" id="GO:0031072">
    <property type="term" value="F:heat shock protein binding"/>
    <property type="evidence" value="ECO:0007669"/>
    <property type="project" value="InterPro"/>
</dbReference>
<accession>C9RDL4</accession>
<dbReference type="InterPro" id="IPR003029">
    <property type="entry name" value="S1_domain"/>
</dbReference>
<feature type="domain" description="CR-type" evidence="3">
    <location>
        <begin position="1"/>
        <end position="84"/>
    </location>
</feature>
<dbReference type="InterPro" id="IPR001305">
    <property type="entry name" value="HSP_DnaJ_Cys-rich_dom"/>
</dbReference>
<evidence type="ECO:0000259" key="3">
    <source>
        <dbReference type="PROSITE" id="PS51188"/>
    </source>
</evidence>
<dbReference type="RefSeq" id="WP_015733612.1">
    <property type="nucleotide sequence ID" value="NC_013407.1"/>
</dbReference>
<dbReference type="Gene3D" id="6.20.20.10">
    <property type="match status" value="2"/>
</dbReference>
<dbReference type="SUPFAM" id="SSF57938">
    <property type="entry name" value="DnaJ/Hsp40 cysteine-rich domain"/>
    <property type="match status" value="1"/>
</dbReference>
<protein>
    <submittedName>
        <fullName evidence="4">Phosphoesterase RecJ domain protein</fullName>
    </submittedName>
</protein>
<reference evidence="4" key="1">
    <citation type="submission" date="2009-10" db="EMBL/GenBank/DDBJ databases">
        <title>Complete sequence of chromosome of Methanocaldococcus vulcanius M7.</title>
        <authorList>
            <consortium name="US DOE Joint Genome Institute"/>
            <person name="Lucas S."/>
            <person name="Copeland A."/>
            <person name="Lapidus A."/>
            <person name="Glavina del Rio T."/>
            <person name="Dalin E."/>
            <person name="Tice H."/>
            <person name="Bruce D."/>
            <person name="Goodwin L."/>
            <person name="Pitluck S."/>
            <person name="Lcollab F.I."/>
            <person name="Brettin T."/>
            <person name="Detter J.C."/>
            <person name="Han C."/>
            <person name="Tapia R."/>
            <person name="Kuske C.R."/>
            <person name="Schmutz J."/>
            <person name="Larimer F."/>
            <person name="Land M."/>
            <person name="Hauser L."/>
            <person name="Kyrpides N."/>
            <person name="Ovchinikova G."/>
            <person name="Sieprawska-Lupa M."/>
            <person name="Whitman W.B."/>
            <person name="Woyke T."/>
        </authorList>
    </citation>
    <scope>NUCLEOTIDE SEQUENCE [LARGE SCALE GENOMIC DNA]</scope>
    <source>
        <strain evidence="4">M7</strain>
    </source>
</reference>
<name>C9RDL4_METVM</name>
<dbReference type="AlphaFoldDB" id="C9RDL4"/>
<dbReference type="STRING" id="579137.Metvu_1540"/>
<dbReference type="eggNOG" id="arCOG00429">
    <property type="taxonomic scope" value="Archaea"/>
</dbReference>
<evidence type="ECO:0000313" key="4">
    <source>
        <dbReference type="EMBL" id="ACX73393.1"/>
    </source>
</evidence>
<sequence length="763" mass="86191">MIVKCPICEGTGKKVVRYKTCPVCEGTGFIDEFSPKQHMKRVSKRANYDLDYGEIPCPKCKGTGKIPIYEKCDFCGGSGKVVKCDKCGAIIGKYPDFKDRTLCDKCLKEEEERKKGLRNVYVFDELATIYDVEPGKFYKGTVTRIEKYGAFINLNDQVRGLLRPRDMISLRLENLNVGDEIIVQAMDVRPEKREIDFKYIPLSTYDLVEFEKEVPLTTIKDISQNLIEMRDQVVHLRGEVVQIVQTPGPTVFTITDGTDFAWVAALEIAGLRAHPEVKVGDIVDVIGRVTIRDGRLQIERIKLQKLEGEEAEEIRKKIEEEIDRRAEPAKDIPFLVKSEVLEKLRPKMIDVAKRIRKAVLDGRPIIIRHHADTDGYCGGIALEKAILPIIDKFAIDVDAIWHFFKRRPSKAPFYELEDVTKDLVFSIEDALKFGQKLPLIVLIDNGSTDEDVPAISKAKAYGIEVIVIDHHFPGEVVDGKVEVDDYVDAHVNPYLVGGDSNLTAGVLGTEIARMINPEVEEFIKHIPGIAVVGDHAKGDEADQYVKISIERLNELSKKYGKGRSYDRDYLEKIALCMDFEAFYLRFMDGKGIVDDILATNINEFGRHENLIDILYEQAMKMVERQMRAVIPALKTEFLENGIILNTLDVEKYAHKFTFPAPGKTTGFAHDYIVQKYGEDKPIITLSYGPDFGVVRATDAVNEIYDFNLNLIVEQLMEEIPEASLDGGGHECAGSLKFVEGLRDKVIGRFIEIIKNMKPKVKTI</sequence>
<evidence type="ECO:0000259" key="2">
    <source>
        <dbReference type="PROSITE" id="PS50126"/>
    </source>
</evidence>
<dbReference type="InterPro" id="IPR004365">
    <property type="entry name" value="NA-bd_OB_tRNA"/>
</dbReference>
<dbReference type="CDD" id="cd04473">
    <property type="entry name" value="S1_RecJ_like"/>
    <property type="match status" value="1"/>
</dbReference>
<dbReference type="GO" id="GO:0003676">
    <property type="term" value="F:nucleic acid binding"/>
    <property type="evidence" value="ECO:0007669"/>
    <property type="project" value="InterPro"/>
</dbReference>
<proteinExistence type="predicted"/>
<dbReference type="InterPro" id="IPR036410">
    <property type="entry name" value="HSP_DnaJ_Cys-rich_dom_sf"/>
</dbReference>
<keyword evidence="1" id="KW-0479">Metal-binding</keyword>
<feature type="domain" description="S1 motif" evidence="2">
    <location>
        <begin position="135"/>
        <end position="200"/>
    </location>
</feature>
<organism evidence="4 5">
    <name type="scientific">Methanocaldococcus vulcanius (strain ATCC 700851 / DSM 12094 / M7)</name>
    <name type="common">Methanococcus vulcanius</name>
    <dbReference type="NCBI Taxonomy" id="579137"/>
    <lineage>
        <taxon>Archaea</taxon>
        <taxon>Methanobacteriati</taxon>
        <taxon>Methanobacteriota</taxon>
        <taxon>Methanomada group</taxon>
        <taxon>Methanococci</taxon>
        <taxon>Methanococcales</taxon>
        <taxon>Methanocaldococcaceae</taxon>
        <taxon>Methanocaldococcus</taxon>
    </lineage>
</organism>
<dbReference type="GeneID" id="8513887"/>
<dbReference type="SMART" id="SM00316">
    <property type="entry name" value="S1"/>
    <property type="match status" value="1"/>
</dbReference>
<dbReference type="KEGG" id="mvu:Metvu_1540"/>
<dbReference type="SUPFAM" id="SSF50249">
    <property type="entry name" value="Nucleic acid-binding proteins"/>
    <property type="match status" value="2"/>
</dbReference>
<keyword evidence="1" id="KW-0863">Zinc-finger</keyword>
<keyword evidence="5" id="KW-1185">Reference proteome</keyword>
<dbReference type="InterPro" id="IPR012340">
    <property type="entry name" value="NA-bd_OB-fold"/>
</dbReference>
<dbReference type="Pfam" id="PF01336">
    <property type="entry name" value="tRNA_anti-codon"/>
    <property type="match status" value="1"/>
</dbReference>
<dbReference type="GO" id="GO:0051082">
    <property type="term" value="F:unfolded protein binding"/>
    <property type="evidence" value="ECO:0007669"/>
    <property type="project" value="InterPro"/>
</dbReference>
<gene>
    <name evidence="4" type="ordered locus">Metvu_1540</name>
</gene>
<dbReference type="InterPro" id="IPR038763">
    <property type="entry name" value="DHH_sf"/>
</dbReference>
<dbReference type="PROSITE" id="PS51188">
    <property type="entry name" value="ZF_CR"/>
    <property type="match status" value="1"/>
</dbReference>
<dbReference type="HOGENOM" id="CLU_018957_0_0_2"/>
<dbReference type="Gene3D" id="3.90.1640.30">
    <property type="match status" value="1"/>
</dbReference>
<dbReference type="OrthoDB" id="5596at2157"/>
<dbReference type="PROSITE" id="PS50126">
    <property type="entry name" value="S1"/>
    <property type="match status" value="1"/>
</dbReference>
<dbReference type="Proteomes" id="UP000002063">
    <property type="component" value="Chromosome"/>
</dbReference>
<keyword evidence="1" id="KW-0862">Zinc</keyword>
<evidence type="ECO:0000313" key="5">
    <source>
        <dbReference type="Proteomes" id="UP000002063"/>
    </source>
</evidence>
<dbReference type="CDD" id="cd10719">
    <property type="entry name" value="DnaJ_zf"/>
    <property type="match status" value="1"/>
</dbReference>
<dbReference type="Gene3D" id="2.40.50.140">
    <property type="entry name" value="Nucleic acid-binding proteins"/>
    <property type="match status" value="2"/>
</dbReference>
<dbReference type="CDD" id="cd04487">
    <property type="entry name" value="RecJ_OBF2_like"/>
    <property type="match status" value="1"/>
</dbReference>